<dbReference type="AlphaFoldDB" id="A0A1B6CS07"/>
<name>A0A1B6CS07_9HEMI</name>
<comment type="subcellular location">
    <subcellularLocation>
        <location evidence="1">Membrane</location>
        <topology evidence="1">Multi-pass membrane protein</topology>
    </subcellularLocation>
</comment>
<sequence length="176" mass="18793">MMVIGLVISSGSLVVLGPSPFLAKEPYNLSVVLLSLSVLSMATSLTMMPTFQGLLDCAVRSGKSREVATYSLVAGTWASMYSLGDMIGPILGGLLLDRFGFPILSTVMAIITLTVASIAFVFFLFRDKCTNYNKKLHNSKTNLLNGGNCIYYGGSSSKCVITEDYSLSETSSSLQA</sequence>
<dbReference type="PANTHER" id="PTHR23506">
    <property type="entry name" value="GH10249P"/>
    <property type="match status" value="1"/>
</dbReference>
<evidence type="ECO:0000256" key="4">
    <source>
        <dbReference type="ARBA" id="ARBA00022989"/>
    </source>
</evidence>
<protein>
    <recommendedName>
        <fullName evidence="9">Major facilitator superfamily (MFS) profile domain-containing protein</fullName>
    </recommendedName>
</protein>
<evidence type="ECO:0000313" key="8">
    <source>
        <dbReference type="EMBL" id="JAS21891.1"/>
    </source>
</evidence>
<keyword evidence="5 6" id="KW-0472">Membrane</keyword>
<dbReference type="SUPFAM" id="SSF103473">
    <property type="entry name" value="MFS general substrate transporter"/>
    <property type="match status" value="1"/>
</dbReference>
<proteinExistence type="predicted"/>
<evidence type="ECO:0000256" key="5">
    <source>
        <dbReference type="ARBA" id="ARBA00023136"/>
    </source>
</evidence>
<feature type="transmembrane region" description="Helical" evidence="6">
    <location>
        <begin position="33"/>
        <end position="55"/>
    </location>
</feature>
<dbReference type="InterPro" id="IPR050930">
    <property type="entry name" value="MFS_Vesicular_Transporter"/>
</dbReference>
<evidence type="ECO:0000256" key="2">
    <source>
        <dbReference type="ARBA" id="ARBA00022448"/>
    </source>
</evidence>
<gene>
    <name evidence="8" type="ORF">g.29005</name>
    <name evidence="7" type="ORF">g.29013</name>
</gene>
<reference evidence="7" key="1">
    <citation type="submission" date="2015-12" db="EMBL/GenBank/DDBJ databases">
        <title>De novo transcriptome assembly of four potential Pierce s Disease insect vectors from Arizona vineyards.</title>
        <authorList>
            <person name="Tassone E.E."/>
        </authorList>
    </citation>
    <scope>NUCLEOTIDE SEQUENCE</scope>
</reference>
<evidence type="ECO:0000256" key="6">
    <source>
        <dbReference type="SAM" id="Phobius"/>
    </source>
</evidence>
<dbReference type="PANTHER" id="PTHR23506:SF28">
    <property type="entry name" value="MFS-TYPE TRANSPORTER SLC18B1-LIKE PROTEIN"/>
    <property type="match status" value="1"/>
</dbReference>
<feature type="transmembrane region" description="Helical" evidence="6">
    <location>
        <begin position="103"/>
        <end position="125"/>
    </location>
</feature>
<keyword evidence="3 6" id="KW-0812">Transmembrane</keyword>
<accession>A0A1B6CS07</accession>
<evidence type="ECO:0000256" key="1">
    <source>
        <dbReference type="ARBA" id="ARBA00004141"/>
    </source>
</evidence>
<keyword evidence="4 6" id="KW-1133">Transmembrane helix</keyword>
<dbReference type="EMBL" id="GEDC01021084">
    <property type="protein sequence ID" value="JAS16214.1"/>
    <property type="molecule type" value="Transcribed_RNA"/>
</dbReference>
<dbReference type="EMBL" id="GEDC01015407">
    <property type="protein sequence ID" value="JAS21891.1"/>
    <property type="molecule type" value="Transcribed_RNA"/>
</dbReference>
<dbReference type="InterPro" id="IPR036259">
    <property type="entry name" value="MFS_trans_sf"/>
</dbReference>
<keyword evidence="2" id="KW-0813">Transport</keyword>
<evidence type="ECO:0008006" key="9">
    <source>
        <dbReference type="Google" id="ProtNLM"/>
    </source>
</evidence>
<dbReference type="GO" id="GO:0022857">
    <property type="term" value="F:transmembrane transporter activity"/>
    <property type="evidence" value="ECO:0007669"/>
    <property type="project" value="TreeGrafter"/>
</dbReference>
<organism evidence="7">
    <name type="scientific">Clastoptera arizonana</name>
    <name type="common">Arizona spittle bug</name>
    <dbReference type="NCBI Taxonomy" id="38151"/>
    <lineage>
        <taxon>Eukaryota</taxon>
        <taxon>Metazoa</taxon>
        <taxon>Ecdysozoa</taxon>
        <taxon>Arthropoda</taxon>
        <taxon>Hexapoda</taxon>
        <taxon>Insecta</taxon>
        <taxon>Pterygota</taxon>
        <taxon>Neoptera</taxon>
        <taxon>Paraneoptera</taxon>
        <taxon>Hemiptera</taxon>
        <taxon>Auchenorrhyncha</taxon>
        <taxon>Cercopoidea</taxon>
        <taxon>Clastopteridae</taxon>
        <taxon>Clastoptera</taxon>
    </lineage>
</organism>
<dbReference type="Gene3D" id="1.20.1250.20">
    <property type="entry name" value="MFS general substrate transporter like domains"/>
    <property type="match status" value="1"/>
</dbReference>
<dbReference type="GO" id="GO:0016020">
    <property type="term" value="C:membrane"/>
    <property type="evidence" value="ECO:0007669"/>
    <property type="project" value="UniProtKB-SubCell"/>
</dbReference>
<evidence type="ECO:0000313" key="7">
    <source>
        <dbReference type="EMBL" id="JAS16214.1"/>
    </source>
</evidence>
<evidence type="ECO:0000256" key="3">
    <source>
        <dbReference type="ARBA" id="ARBA00022692"/>
    </source>
</evidence>